<evidence type="ECO:0000256" key="1">
    <source>
        <dbReference type="ARBA" id="ARBA00004651"/>
    </source>
</evidence>
<evidence type="ECO:0000256" key="7">
    <source>
        <dbReference type="SAM" id="Phobius"/>
    </source>
</evidence>
<feature type="transmembrane region" description="Helical" evidence="7">
    <location>
        <begin position="30"/>
        <end position="51"/>
    </location>
</feature>
<reference evidence="9" key="1">
    <citation type="journal article" date="2015" name="Nature">
        <title>Complex archaea that bridge the gap between prokaryotes and eukaryotes.</title>
        <authorList>
            <person name="Spang A."/>
            <person name="Saw J.H."/>
            <person name="Jorgensen S.L."/>
            <person name="Zaremba-Niedzwiedzka K."/>
            <person name="Martijn J."/>
            <person name="Lind A.E."/>
            <person name="van Eijk R."/>
            <person name="Schleper C."/>
            <person name="Guy L."/>
            <person name="Ettema T.J."/>
        </authorList>
    </citation>
    <scope>NUCLEOTIDE SEQUENCE</scope>
</reference>
<comment type="subcellular location">
    <subcellularLocation>
        <location evidence="1">Cell membrane</location>
        <topology evidence="1">Multi-pass membrane protein</topology>
    </subcellularLocation>
</comment>
<proteinExistence type="inferred from homology"/>
<organism evidence="9">
    <name type="scientific">marine sediment metagenome</name>
    <dbReference type="NCBI Taxonomy" id="412755"/>
    <lineage>
        <taxon>unclassified sequences</taxon>
        <taxon>metagenomes</taxon>
        <taxon>ecological metagenomes</taxon>
    </lineage>
</organism>
<evidence type="ECO:0000256" key="5">
    <source>
        <dbReference type="ARBA" id="ARBA00022989"/>
    </source>
</evidence>
<dbReference type="Pfam" id="PF01618">
    <property type="entry name" value="MotA_ExbB"/>
    <property type="match status" value="1"/>
</dbReference>
<dbReference type="PANTHER" id="PTHR30625">
    <property type="entry name" value="PROTEIN TOLQ"/>
    <property type="match status" value="1"/>
</dbReference>
<evidence type="ECO:0000259" key="8">
    <source>
        <dbReference type="Pfam" id="PF01618"/>
    </source>
</evidence>
<feature type="transmembrane region" description="Helical" evidence="7">
    <location>
        <begin position="171"/>
        <end position="194"/>
    </location>
</feature>
<protein>
    <recommendedName>
        <fullName evidence="8">MotA/TolQ/ExbB proton channel domain-containing protein</fullName>
    </recommendedName>
</protein>
<gene>
    <name evidence="9" type="ORF">LCGC14_1449230</name>
</gene>
<feature type="transmembrane region" description="Helical" evidence="7">
    <location>
        <begin position="129"/>
        <end position="156"/>
    </location>
</feature>
<dbReference type="InterPro" id="IPR002898">
    <property type="entry name" value="MotA_ExbB_proton_chnl"/>
</dbReference>
<name>A0A0F9MKA2_9ZZZZ</name>
<comment type="caution">
    <text evidence="9">The sequence shown here is derived from an EMBL/GenBank/DDBJ whole genome shotgun (WGS) entry which is preliminary data.</text>
</comment>
<evidence type="ECO:0000313" key="9">
    <source>
        <dbReference type="EMBL" id="KKM69592.1"/>
    </source>
</evidence>
<keyword evidence="4 7" id="KW-0812">Transmembrane</keyword>
<accession>A0A0F9MKA2</accession>
<dbReference type="GO" id="GO:0005886">
    <property type="term" value="C:plasma membrane"/>
    <property type="evidence" value="ECO:0007669"/>
    <property type="project" value="UniProtKB-SubCell"/>
</dbReference>
<comment type="similarity">
    <text evidence="2">Belongs to the ExbB/TolQ family.</text>
</comment>
<dbReference type="GO" id="GO:0017038">
    <property type="term" value="P:protein import"/>
    <property type="evidence" value="ECO:0007669"/>
    <property type="project" value="TreeGrafter"/>
</dbReference>
<keyword evidence="5 7" id="KW-1133">Transmembrane helix</keyword>
<keyword evidence="6 7" id="KW-0472">Membrane</keyword>
<evidence type="ECO:0000256" key="6">
    <source>
        <dbReference type="ARBA" id="ARBA00023136"/>
    </source>
</evidence>
<sequence length="224" mass="24700">MIDWAILAQAADEGVKTTKYFEVLVTGGGVIGYVLWAMNFLTWGLAIKFFIDIRRETILPTPVIGQLRELFENRQYREALEVTSEEPSYISHVINGSLSQASYGYGAMERALEEASEERTTKMLRSIEWLNLIGNIGPMLGLMGTVWGMIGAFFSIVEQGQARPEEMAGDIGVALVTTLLGLIVAIPALSVYTIMRNRIDGLTSEGMTVAQEMISQLRPAKKSS</sequence>
<feature type="domain" description="MotA/TolQ/ExbB proton channel" evidence="8">
    <location>
        <begin position="107"/>
        <end position="204"/>
    </location>
</feature>
<evidence type="ECO:0000256" key="3">
    <source>
        <dbReference type="ARBA" id="ARBA00022475"/>
    </source>
</evidence>
<keyword evidence="3" id="KW-1003">Cell membrane</keyword>
<dbReference type="InterPro" id="IPR050790">
    <property type="entry name" value="ExbB/TolQ_transport"/>
</dbReference>
<evidence type="ECO:0000256" key="4">
    <source>
        <dbReference type="ARBA" id="ARBA00022692"/>
    </source>
</evidence>
<dbReference type="EMBL" id="LAZR01009962">
    <property type="protein sequence ID" value="KKM69592.1"/>
    <property type="molecule type" value="Genomic_DNA"/>
</dbReference>
<dbReference type="AlphaFoldDB" id="A0A0F9MKA2"/>
<dbReference type="PANTHER" id="PTHR30625:SF17">
    <property type="entry name" value="TOLQ-RELATED"/>
    <property type="match status" value="1"/>
</dbReference>
<evidence type="ECO:0000256" key="2">
    <source>
        <dbReference type="ARBA" id="ARBA00010442"/>
    </source>
</evidence>